<comment type="caution">
    <text evidence="1">The sequence shown here is derived from an EMBL/GenBank/DDBJ whole genome shotgun (WGS) entry which is preliminary data.</text>
</comment>
<protein>
    <submittedName>
        <fullName evidence="1">Uncharacterized protein</fullName>
    </submittedName>
</protein>
<sequence length="200" mass="21359">MTLPSAAGGATTEQVGYFEVGTTPLADWILRGFDAGWATRPAGVASMEEVVALLTPGGDVTRYICVPVGHWTALLSNGPLGTDVGVLPSYAARELGCRAMRVVTVEDSATYPARVLEVYGPSGEPPLAMERSIVAANDGGRWVFETSGHAFPFENQSAYERRAKASRFTTDMVFEYLTALGVPIDTSPDWASAVAVERRL</sequence>
<dbReference type="EMBL" id="JACCAA010000001">
    <property type="protein sequence ID" value="NYG58759.1"/>
    <property type="molecule type" value="Genomic_DNA"/>
</dbReference>
<dbReference type="RefSeq" id="WP_179501889.1">
    <property type="nucleotide sequence ID" value="NZ_JACCAA010000001.1"/>
</dbReference>
<evidence type="ECO:0000313" key="2">
    <source>
        <dbReference type="Proteomes" id="UP000540656"/>
    </source>
</evidence>
<accession>A0A7Y9S0K5</accession>
<dbReference type="AlphaFoldDB" id="A0A7Y9S0K5"/>
<proteinExistence type="predicted"/>
<keyword evidence="2" id="KW-1185">Reference proteome</keyword>
<gene>
    <name evidence="1" type="ORF">BJ980_001682</name>
</gene>
<evidence type="ECO:0000313" key="1">
    <source>
        <dbReference type="EMBL" id="NYG58759.1"/>
    </source>
</evidence>
<name>A0A7Y9S0K5_9ACTN</name>
<dbReference type="Proteomes" id="UP000540656">
    <property type="component" value="Unassembled WGS sequence"/>
</dbReference>
<organism evidence="1 2">
    <name type="scientific">Nocardioides daedukensis</name>
    <dbReference type="NCBI Taxonomy" id="634462"/>
    <lineage>
        <taxon>Bacteria</taxon>
        <taxon>Bacillati</taxon>
        <taxon>Actinomycetota</taxon>
        <taxon>Actinomycetes</taxon>
        <taxon>Propionibacteriales</taxon>
        <taxon>Nocardioidaceae</taxon>
        <taxon>Nocardioides</taxon>
    </lineage>
</organism>
<reference evidence="1 2" key="1">
    <citation type="submission" date="2020-07" db="EMBL/GenBank/DDBJ databases">
        <title>Sequencing the genomes of 1000 actinobacteria strains.</title>
        <authorList>
            <person name="Klenk H.-P."/>
        </authorList>
    </citation>
    <scope>NUCLEOTIDE SEQUENCE [LARGE SCALE GENOMIC DNA]</scope>
    <source>
        <strain evidence="1 2">DSM 23819</strain>
    </source>
</reference>